<dbReference type="EMBL" id="CP034438">
    <property type="protein sequence ID" value="AZN29327.1"/>
    <property type="molecule type" value="Genomic_DNA"/>
</dbReference>
<evidence type="ECO:0000313" key="4">
    <source>
        <dbReference type="Proteomes" id="UP000270021"/>
    </source>
</evidence>
<keyword evidence="2" id="KW-1133">Transmembrane helix</keyword>
<gene>
    <name evidence="3" type="ORF">EJO69_02665</name>
</gene>
<keyword evidence="2" id="KW-0812">Transmembrane</keyword>
<evidence type="ECO:0000256" key="1">
    <source>
        <dbReference type="SAM" id="MobiDB-lite"/>
    </source>
</evidence>
<keyword evidence="2" id="KW-0472">Membrane</keyword>
<accession>A0A3S8Z748</accession>
<feature type="compositionally biased region" description="Basic and acidic residues" evidence="1">
    <location>
        <begin position="172"/>
        <end position="183"/>
    </location>
</feature>
<sequence>MATTTIRHSRPLSIAVTVIGLLLIIIAALGDMPINYAIGGVIAIIGTLLLVQPLVELESYEVRSKSPGGMTRGTYPVRYPGDLDIRDGGLWHVPTGRRIASLGLSAHRPDVEALEAMIAESSPDDYTPPAGADQKPESMRYREPPQPDPFLGGPGWGGAPQNPGGRDAPTPHGEDPPPHRAPGEESPGPFPR</sequence>
<evidence type="ECO:0000256" key="2">
    <source>
        <dbReference type="SAM" id="Phobius"/>
    </source>
</evidence>
<proteinExistence type="predicted"/>
<dbReference type="Proteomes" id="UP000270021">
    <property type="component" value="Chromosome"/>
</dbReference>
<dbReference type="RefSeq" id="WP_126038873.1">
    <property type="nucleotide sequence ID" value="NZ_CP034438.1"/>
</dbReference>
<name>A0A3S8Z748_9ACTO</name>
<feature type="transmembrane region" description="Helical" evidence="2">
    <location>
        <begin position="12"/>
        <end position="30"/>
    </location>
</feature>
<keyword evidence="4" id="KW-1185">Reference proteome</keyword>
<dbReference type="AlphaFoldDB" id="A0A3S8Z748"/>
<dbReference type="OrthoDB" id="4871238at2"/>
<evidence type="ECO:0000313" key="3">
    <source>
        <dbReference type="EMBL" id="AZN29327.1"/>
    </source>
</evidence>
<feature type="region of interest" description="Disordered" evidence="1">
    <location>
        <begin position="119"/>
        <end position="192"/>
    </location>
</feature>
<dbReference type="KEGG" id="fsl:EJO69_02665"/>
<feature type="transmembrane region" description="Helical" evidence="2">
    <location>
        <begin position="36"/>
        <end position="55"/>
    </location>
</feature>
<feature type="compositionally biased region" description="Basic and acidic residues" evidence="1">
    <location>
        <begin position="134"/>
        <end position="145"/>
    </location>
</feature>
<reference evidence="3 4" key="1">
    <citation type="submission" date="2018-12" db="EMBL/GenBank/DDBJ databases">
        <title>Complete genome sequence of Flaviflexus salsibiostraticola KCTC 33148.</title>
        <authorList>
            <person name="Bae J.-W."/>
        </authorList>
    </citation>
    <scope>NUCLEOTIDE SEQUENCE [LARGE SCALE GENOMIC DNA]</scope>
    <source>
        <strain evidence="3 4">KCTC 33148</strain>
    </source>
</reference>
<protein>
    <submittedName>
        <fullName evidence="3">Uncharacterized protein</fullName>
    </submittedName>
</protein>
<organism evidence="3 4">
    <name type="scientific">Flaviflexus salsibiostraticola</name>
    <dbReference type="NCBI Taxonomy" id="1282737"/>
    <lineage>
        <taxon>Bacteria</taxon>
        <taxon>Bacillati</taxon>
        <taxon>Actinomycetota</taxon>
        <taxon>Actinomycetes</taxon>
        <taxon>Actinomycetales</taxon>
        <taxon>Actinomycetaceae</taxon>
        <taxon>Flaviflexus</taxon>
    </lineage>
</organism>